<dbReference type="AlphaFoldDB" id="A0AAU8K3T9"/>
<dbReference type="KEGG" id="kcm:ABWK59_29300"/>
<accession>A0AAU8K3T9</accession>
<feature type="transmembrane region" description="Helical" evidence="1">
    <location>
        <begin position="61"/>
        <end position="79"/>
    </location>
</feature>
<evidence type="ECO:0000313" key="2">
    <source>
        <dbReference type="EMBL" id="XCM82718.1"/>
    </source>
</evidence>
<keyword evidence="1" id="KW-0812">Transmembrane</keyword>
<organism evidence="2">
    <name type="scientific">Kitasatospora camelliae</name>
    <dbReference type="NCBI Taxonomy" id="3156397"/>
    <lineage>
        <taxon>Bacteria</taxon>
        <taxon>Bacillati</taxon>
        <taxon>Actinomycetota</taxon>
        <taxon>Actinomycetes</taxon>
        <taxon>Kitasatosporales</taxon>
        <taxon>Streptomycetaceae</taxon>
        <taxon>Kitasatospora</taxon>
    </lineage>
</organism>
<feature type="transmembrane region" description="Helical" evidence="1">
    <location>
        <begin position="120"/>
        <end position="143"/>
    </location>
</feature>
<gene>
    <name evidence="2" type="ORF">ABWK59_29300</name>
</gene>
<feature type="transmembrane region" description="Helical" evidence="1">
    <location>
        <begin position="155"/>
        <end position="176"/>
    </location>
</feature>
<sequence length="218" mass="21992">MTENRATRALRAAVFTALAVPLAALGQVVLTGRALPLVLVAAAAAGVFLLAAALDGARRCFLHLSAVLLPVELLLNTLFNLGQDSCATAVPSHGVNLLVCGGGSVDGSPLLSGWAGRSTFAVQLLVLAVHLVLALASAAWLRLGDAAVGGLADALRALGTLLATPFRALLGALLLAPLPACPQALVPARTAERPLPLPEDVVLSPAPRRGPPALALAC</sequence>
<keyword evidence="1" id="KW-1133">Transmembrane helix</keyword>
<dbReference type="RefSeq" id="WP_354643651.1">
    <property type="nucleotide sequence ID" value="NZ_CP159872.1"/>
</dbReference>
<reference evidence="2" key="1">
    <citation type="submission" date="2024-06" db="EMBL/GenBank/DDBJ databases">
        <title>The genome sequences of Kitasatospora sp. strain HUAS MG31.</title>
        <authorList>
            <person name="Mo P."/>
        </authorList>
    </citation>
    <scope>NUCLEOTIDE SEQUENCE</scope>
    <source>
        <strain evidence="2">HUAS MG31</strain>
    </source>
</reference>
<dbReference type="EMBL" id="CP159872">
    <property type="protein sequence ID" value="XCM82718.1"/>
    <property type="molecule type" value="Genomic_DNA"/>
</dbReference>
<proteinExistence type="predicted"/>
<protein>
    <submittedName>
        <fullName evidence="2">Uncharacterized protein</fullName>
    </submittedName>
</protein>
<feature type="transmembrane region" description="Helical" evidence="1">
    <location>
        <begin position="36"/>
        <end position="54"/>
    </location>
</feature>
<keyword evidence="1" id="KW-0472">Membrane</keyword>
<evidence type="ECO:0000256" key="1">
    <source>
        <dbReference type="SAM" id="Phobius"/>
    </source>
</evidence>
<name>A0AAU8K3T9_9ACTN</name>
<feature type="transmembrane region" description="Helical" evidence="1">
    <location>
        <begin position="12"/>
        <end position="30"/>
    </location>
</feature>